<keyword evidence="2" id="KW-1185">Reference proteome</keyword>
<organism evidence="1 2">
    <name type="scientific">Absidia repens</name>
    <dbReference type="NCBI Taxonomy" id="90262"/>
    <lineage>
        <taxon>Eukaryota</taxon>
        <taxon>Fungi</taxon>
        <taxon>Fungi incertae sedis</taxon>
        <taxon>Mucoromycota</taxon>
        <taxon>Mucoromycotina</taxon>
        <taxon>Mucoromycetes</taxon>
        <taxon>Mucorales</taxon>
        <taxon>Cunninghamellaceae</taxon>
        <taxon>Absidia</taxon>
    </lineage>
</organism>
<proteinExistence type="predicted"/>
<protein>
    <submittedName>
        <fullName evidence="1">Uncharacterized protein</fullName>
    </submittedName>
</protein>
<evidence type="ECO:0000313" key="2">
    <source>
        <dbReference type="Proteomes" id="UP000193560"/>
    </source>
</evidence>
<evidence type="ECO:0000313" key="1">
    <source>
        <dbReference type="EMBL" id="ORZ19835.1"/>
    </source>
</evidence>
<comment type="caution">
    <text evidence="1">The sequence shown here is derived from an EMBL/GenBank/DDBJ whole genome shotgun (WGS) entry which is preliminary data.</text>
</comment>
<gene>
    <name evidence="1" type="ORF">BCR42DRAFT_390462</name>
</gene>
<dbReference type="Proteomes" id="UP000193560">
    <property type="component" value="Unassembled WGS sequence"/>
</dbReference>
<sequence>MLELPCTDFMNMTDVESYWWMNIAEIEASEMAVDVLSLLIAIKNASAYLRNCCHDYLKRKKLVVLAEFHATLTIDHVPTIGIASASNLRYGWITGTVIHEEWWKETIGPSTNTATHINAAVTTPPRNDGTGWKPCPKRSQAISSLLEGLCSRSAIEFRTVKLAEKTERYQNPQQQRSSMVIHGKAIPVWSSVV</sequence>
<name>A0A1X2IP93_9FUNG</name>
<dbReference type="EMBL" id="MCGE01000007">
    <property type="protein sequence ID" value="ORZ19835.1"/>
    <property type="molecule type" value="Genomic_DNA"/>
</dbReference>
<reference evidence="1 2" key="1">
    <citation type="submission" date="2016-07" db="EMBL/GenBank/DDBJ databases">
        <title>Pervasive Adenine N6-methylation of Active Genes in Fungi.</title>
        <authorList>
            <consortium name="DOE Joint Genome Institute"/>
            <person name="Mondo S.J."/>
            <person name="Dannebaum R.O."/>
            <person name="Kuo R.C."/>
            <person name="Labutti K."/>
            <person name="Haridas S."/>
            <person name="Kuo A."/>
            <person name="Salamov A."/>
            <person name="Ahrendt S.R."/>
            <person name="Lipzen A."/>
            <person name="Sullivan W."/>
            <person name="Andreopoulos W.B."/>
            <person name="Clum A."/>
            <person name="Lindquist E."/>
            <person name="Daum C."/>
            <person name="Ramamoorthy G.K."/>
            <person name="Gryganskyi A."/>
            <person name="Culley D."/>
            <person name="Magnuson J.K."/>
            <person name="James T.Y."/>
            <person name="O'Malley M.A."/>
            <person name="Stajich J.E."/>
            <person name="Spatafora J.W."/>
            <person name="Visel A."/>
            <person name="Grigoriev I.V."/>
        </authorList>
    </citation>
    <scope>NUCLEOTIDE SEQUENCE [LARGE SCALE GENOMIC DNA]</scope>
    <source>
        <strain evidence="1 2">NRRL 1336</strain>
    </source>
</reference>
<dbReference type="AlphaFoldDB" id="A0A1X2IP93"/>
<accession>A0A1X2IP93</accession>